<dbReference type="EnsemblPlants" id="OMERI02G22500.5">
    <property type="protein sequence ID" value="OMERI02G22500.5"/>
    <property type="gene ID" value="OMERI02G22500"/>
</dbReference>
<dbReference type="CDD" id="cd00143">
    <property type="entry name" value="PP2Cc"/>
    <property type="match status" value="1"/>
</dbReference>
<protein>
    <recommendedName>
        <fullName evidence="4">protein-serine/threonine phosphatase</fullName>
        <ecNumber evidence="4">3.1.3.16</ecNumber>
    </recommendedName>
</protein>
<feature type="compositionally biased region" description="Polar residues" evidence="13">
    <location>
        <begin position="518"/>
        <end position="531"/>
    </location>
</feature>
<organism evidence="15">
    <name type="scientific">Oryza meridionalis</name>
    <dbReference type="NCBI Taxonomy" id="40149"/>
    <lineage>
        <taxon>Eukaryota</taxon>
        <taxon>Viridiplantae</taxon>
        <taxon>Streptophyta</taxon>
        <taxon>Embryophyta</taxon>
        <taxon>Tracheophyta</taxon>
        <taxon>Spermatophyta</taxon>
        <taxon>Magnoliopsida</taxon>
        <taxon>Liliopsida</taxon>
        <taxon>Poales</taxon>
        <taxon>Poaceae</taxon>
        <taxon>BOP clade</taxon>
        <taxon>Oryzoideae</taxon>
        <taxon>Oryzeae</taxon>
        <taxon>Oryzinae</taxon>
        <taxon>Oryza</taxon>
    </lineage>
</organism>
<dbReference type="FunFam" id="3.60.40.10:FF:000056">
    <property type="entry name" value="Probable protein phosphatase 2C 18"/>
    <property type="match status" value="1"/>
</dbReference>
<dbReference type="InterPro" id="IPR000222">
    <property type="entry name" value="PP2C_BS"/>
</dbReference>
<sequence length="595" mass="64819">MLGVCMKCMTMHPEASAVATAILDTIRSSICQKVYVLFATSCKLIALHLMYVSSVLIERNQDIPTGLELICIWALHANMTCLQLYSEIFRNHEHWNRWITIHTKARPPAAAAIVANAICGSCRASGGGRVLRGDNQTQDGALLERWISRERRSDGRDASGSAKQRPAMGNSLPVESKFTDEKENDRIKYVVSSMQGWGEKMEDAHAAILNLDDTMTSFFGVYDGHGGAEIASYCAKRFHIELCNHEDYGNNLSNAMRSVFYSMDEDLQLSDAWRELVTPCNNGWMYFIKAGVCANLSPFPQATYTAPSYEGSTACVVVIRGDQLIVGHAGDSRCVLSRNGQASALSVDHKPDSESERERVQNAGVAVGHSYRKIMGRWVTKKQWGFTDFKGRVSISRSIGDFACKKNERLPPEDQMLTCNPDILTMDITDDMEFLVIATEGLWCNMTNQNVVDHTHDRLLEGAEARVICEELVQFGLPSGDNTTVILVLFKPGAYPAVPLVDTDTDTDSHTSDDVDPTGSNNATASDNNDPANEVDPTANAGSDDSNTGDEVKVDATATAVGSSSTTAVAADEGTGNPPHGALVDTDDEDGLTYS</sequence>
<proteinExistence type="inferred from homology"/>
<evidence type="ECO:0000256" key="12">
    <source>
        <dbReference type="RuleBase" id="RU003465"/>
    </source>
</evidence>
<evidence type="ECO:0000256" key="13">
    <source>
        <dbReference type="SAM" id="MobiDB-lite"/>
    </source>
</evidence>
<evidence type="ECO:0000313" key="16">
    <source>
        <dbReference type="Proteomes" id="UP000008021"/>
    </source>
</evidence>
<evidence type="ECO:0000313" key="15">
    <source>
        <dbReference type="EnsemblPlants" id="OMERI02G22500.5"/>
    </source>
</evidence>
<dbReference type="Gene3D" id="3.60.40.10">
    <property type="entry name" value="PPM-type phosphatase domain"/>
    <property type="match status" value="1"/>
</dbReference>
<dbReference type="PANTHER" id="PTHR13832">
    <property type="entry name" value="PROTEIN PHOSPHATASE 2C"/>
    <property type="match status" value="1"/>
</dbReference>
<evidence type="ECO:0000256" key="11">
    <source>
        <dbReference type="ARBA" id="ARBA00048336"/>
    </source>
</evidence>
<evidence type="ECO:0000256" key="5">
    <source>
        <dbReference type="ARBA" id="ARBA00022723"/>
    </source>
</evidence>
<keyword evidence="5" id="KW-0479">Metal-binding</keyword>
<comment type="cofactor">
    <cofactor evidence="2">
        <name>Mg(2+)</name>
        <dbReference type="ChEBI" id="CHEBI:18420"/>
    </cofactor>
</comment>
<evidence type="ECO:0000256" key="9">
    <source>
        <dbReference type="ARBA" id="ARBA00023211"/>
    </source>
</evidence>
<accession>A0A0E0CMX0</accession>
<feature type="region of interest" description="Disordered" evidence="13">
    <location>
        <begin position="151"/>
        <end position="173"/>
    </location>
</feature>
<dbReference type="GO" id="GO:0046872">
    <property type="term" value="F:metal ion binding"/>
    <property type="evidence" value="ECO:0007669"/>
    <property type="project" value="UniProtKB-KW"/>
</dbReference>
<evidence type="ECO:0000256" key="2">
    <source>
        <dbReference type="ARBA" id="ARBA00001946"/>
    </source>
</evidence>
<reference evidence="15" key="1">
    <citation type="submission" date="2015-04" db="UniProtKB">
        <authorList>
            <consortium name="EnsemblPlants"/>
        </authorList>
    </citation>
    <scope>IDENTIFICATION</scope>
</reference>
<dbReference type="Proteomes" id="UP000008021">
    <property type="component" value="Chromosome 2"/>
</dbReference>
<dbReference type="Pfam" id="PF00481">
    <property type="entry name" value="PP2C"/>
    <property type="match status" value="2"/>
</dbReference>
<dbReference type="AlphaFoldDB" id="A0A0E0CMX0"/>
<evidence type="ECO:0000256" key="3">
    <source>
        <dbReference type="ARBA" id="ARBA00006702"/>
    </source>
</evidence>
<feature type="compositionally biased region" description="Low complexity" evidence="13">
    <location>
        <begin position="555"/>
        <end position="572"/>
    </location>
</feature>
<keyword evidence="6 12" id="KW-0378">Hydrolase</keyword>
<dbReference type="SUPFAM" id="SSF81606">
    <property type="entry name" value="PP2C-like"/>
    <property type="match status" value="1"/>
</dbReference>
<dbReference type="SMART" id="SM00332">
    <property type="entry name" value="PP2Cc"/>
    <property type="match status" value="1"/>
</dbReference>
<dbReference type="InterPro" id="IPR036457">
    <property type="entry name" value="PPM-type-like_dom_sf"/>
</dbReference>
<dbReference type="PROSITE" id="PS51746">
    <property type="entry name" value="PPM_2"/>
    <property type="match status" value="1"/>
</dbReference>
<reference evidence="15" key="2">
    <citation type="submission" date="2018-05" db="EMBL/GenBank/DDBJ databases">
        <title>OmerRS3 (Oryza meridionalis Reference Sequence Version 3).</title>
        <authorList>
            <person name="Zhang J."/>
            <person name="Kudrna D."/>
            <person name="Lee S."/>
            <person name="Talag J."/>
            <person name="Welchert J."/>
            <person name="Wing R.A."/>
        </authorList>
    </citation>
    <scope>NUCLEOTIDE SEQUENCE [LARGE SCALE GENOMIC DNA]</scope>
    <source>
        <strain evidence="15">cv. OR44</strain>
    </source>
</reference>
<evidence type="ECO:0000256" key="8">
    <source>
        <dbReference type="ARBA" id="ARBA00022912"/>
    </source>
</evidence>
<comment type="similarity">
    <text evidence="3 12">Belongs to the PP2C family.</text>
</comment>
<feature type="domain" description="PPM-type phosphatase" evidence="14">
    <location>
        <begin position="188"/>
        <end position="490"/>
    </location>
</feature>
<name>A0A0E0CMX0_9ORYZ</name>
<dbReference type="HOGENOM" id="CLU_013173_4_1_1"/>
<evidence type="ECO:0000256" key="1">
    <source>
        <dbReference type="ARBA" id="ARBA00001936"/>
    </source>
</evidence>
<keyword evidence="16" id="KW-1185">Reference proteome</keyword>
<keyword evidence="7" id="KW-0460">Magnesium</keyword>
<dbReference type="GO" id="GO:0004722">
    <property type="term" value="F:protein serine/threonine phosphatase activity"/>
    <property type="evidence" value="ECO:0007669"/>
    <property type="project" value="UniProtKB-EC"/>
</dbReference>
<dbReference type="PROSITE" id="PS01032">
    <property type="entry name" value="PPM_1"/>
    <property type="match status" value="1"/>
</dbReference>
<comment type="cofactor">
    <cofactor evidence="1">
        <name>Mn(2+)</name>
        <dbReference type="ChEBI" id="CHEBI:29035"/>
    </cofactor>
</comment>
<dbReference type="InterPro" id="IPR001932">
    <property type="entry name" value="PPM-type_phosphatase-like_dom"/>
</dbReference>
<feature type="compositionally biased region" description="Acidic residues" evidence="13">
    <location>
        <begin position="585"/>
        <end position="595"/>
    </location>
</feature>
<evidence type="ECO:0000256" key="7">
    <source>
        <dbReference type="ARBA" id="ARBA00022842"/>
    </source>
</evidence>
<dbReference type="PANTHER" id="PTHR13832:SF285">
    <property type="entry name" value="PROTEIN PHOSPHATASE 2C 22-RELATED"/>
    <property type="match status" value="1"/>
</dbReference>
<evidence type="ECO:0000256" key="6">
    <source>
        <dbReference type="ARBA" id="ARBA00022801"/>
    </source>
</evidence>
<evidence type="ECO:0000256" key="4">
    <source>
        <dbReference type="ARBA" id="ARBA00013081"/>
    </source>
</evidence>
<keyword evidence="9" id="KW-0464">Manganese</keyword>
<feature type="region of interest" description="Disordered" evidence="13">
    <location>
        <begin position="501"/>
        <end position="595"/>
    </location>
</feature>
<evidence type="ECO:0000256" key="10">
    <source>
        <dbReference type="ARBA" id="ARBA00047761"/>
    </source>
</evidence>
<keyword evidence="8 12" id="KW-0904">Protein phosphatase</keyword>
<dbReference type="InterPro" id="IPR015655">
    <property type="entry name" value="PP2C"/>
</dbReference>
<comment type="catalytic activity">
    <reaction evidence="11">
        <text>O-phospho-L-threonyl-[protein] + H2O = L-threonyl-[protein] + phosphate</text>
        <dbReference type="Rhea" id="RHEA:47004"/>
        <dbReference type="Rhea" id="RHEA-COMP:11060"/>
        <dbReference type="Rhea" id="RHEA-COMP:11605"/>
        <dbReference type="ChEBI" id="CHEBI:15377"/>
        <dbReference type="ChEBI" id="CHEBI:30013"/>
        <dbReference type="ChEBI" id="CHEBI:43474"/>
        <dbReference type="ChEBI" id="CHEBI:61977"/>
        <dbReference type="EC" id="3.1.3.16"/>
    </reaction>
</comment>
<comment type="catalytic activity">
    <reaction evidence="10">
        <text>O-phospho-L-seryl-[protein] + H2O = L-seryl-[protein] + phosphate</text>
        <dbReference type="Rhea" id="RHEA:20629"/>
        <dbReference type="Rhea" id="RHEA-COMP:9863"/>
        <dbReference type="Rhea" id="RHEA-COMP:11604"/>
        <dbReference type="ChEBI" id="CHEBI:15377"/>
        <dbReference type="ChEBI" id="CHEBI:29999"/>
        <dbReference type="ChEBI" id="CHEBI:43474"/>
        <dbReference type="ChEBI" id="CHEBI:83421"/>
        <dbReference type="EC" id="3.1.3.16"/>
    </reaction>
</comment>
<dbReference type="Gramene" id="OMERI02G22500.5">
    <property type="protein sequence ID" value="OMERI02G22500.5"/>
    <property type="gene ID" value="OMERI02G22500"/>
</dbReference>
<evidence type="ECO:0000259" key="14">
    <source>
        <dbReference type="PROSITE" id="PS51746"/>
    </source>
</evidence>
<dbReference type="EC" id="3.1.3.16" evidence="4"/>